<dbReference type="EMBL" id="MCWU01000004">
    <property type="protein sequence ID" value="PMJ70638.1"/>
    <property type="molecule type" value="Genomic_DNA"/>
</dbReference>
<name>A0A2N7FMV3_VIBSP</name>
<evidence type="ECO:0000313" key="2">
    <source>
        <dbReference type="EMBL" id="PMJ70638.1"/>
    </source>
</evidence>
<proteinExistence type="predicted"/>
<protein>
    <recommendedName>
        <fullName evidence="4">Cadherin-like domain-containing protein</fullName>
    </recommendedName>
</protein>
<dbReference type="NCBIfam" id="NF033657">
    <property type="entry name" value="choice_anch_F"/>
    <property type="match status" value="1"/>
</dbReference>
<evidence type="ECO:0008006" key="4">
    <source>
        <dbReference type="Google" id="ProtNLM"/>
    </source>
</evidence>
<evidence type="ECO:0000313" key="3">
    <source>
        <dbReference type="Proteomes" id="UP000235330"/>
    </source>
</evidence>
<dbReference type="AlphaFoldDB" id="A0A2N7FMV3"/>
<evidence type="ECO:0000256" key="1">
    <source>
        <dbReference type="SAM" id="MobiDB-lite"/>
    </source>
</evidence>
<feature type="region of interest" description="Disordered" evidence="1">
    <location>
        <begin position="127"/>
        <end position="148"/>
    </location>
</feature>
<comment type="caution">
    <text evidence="2">The sequence shown here is derived from an EMBL/GenBank/DDBJ whole genome shotgun (WGS) entry which is preliminary data.</text>
</comment>
<sequence length="715" mass="78723">MTVDGVTGATSKSYIYSSQDAAEQAASEDGDWDTDSVAYITWELDNGSGRAPGLQILNDNLDYSFHNCIMASGEMESPDFPDTVVSKACNDASGSSKRYFLQLTETDTPIDLVFDLGVKDIRYKGLIDEDQQEEGDSGTGTGSEKKENTISQFREEYGIGRIYRVIQKIKNNTNKRIASYKFELGTGLQEQFQALNFAEHGVGFEMRTTVPREFFDGRTGSAPDVSVWKSERFATFAPKLFDDGSRVRFSPGFLDHDAAGFMDPQYLVDMDLKSQYIDSGLSIDEGIIGSLTKNFFNINETHDAALPGNMLGYMLPNNQVPSVIAYWLKNDINAESDGVVAIWDGADWRSGRSGLDGDPDTIDDNFGVVPLEQLAEWAEKPLGLNLPYEDPADVIRYDVIPSDDIAGLNTDIYIHIDEKLLDEDNELVFSSITLRVTARSIDDVLLGAPGSEEPDWIQTDHQAPPLSAYKKVEDVLSAFNEYVTTDAKTPVTINVLENDLLDGEPLESDTAIVAIVEEPINGEAVWNTDLTVTYTPADYFSGYEVFDYQVTIDDHISNVASVKVLVDPEVVLGAPVIENDNQITTEGVPIKIDVLANDVYTLGNYNLLTVSITNGPSNGTSYVTDDKEIEYTPALDFTGIEQFTYTVSDDGKVSNTGMVTVRVDEYLDDEEIVSTGGGCTMGDPNAPKDPTLLLLMLASMIAIIRRRIKDRHQTV</sequence>
<dbReference type="NCBIfam" id="NF033191">
    <property type="entry name" value="JDVT-CTERM"/>
    <property type="match status" value="1"/>
</dbReference>
<organism evidence="2 3">
    <name type="scientific">Vibrio splendidus</name>
    <dbReference type="NCBI Taxonomy" id="29497"/>
    <lineage>
        <taxon>Bacteria</taxon>
        <taxon>Pseudomonadati</taxon>
        <taxon>Pseudomonadota</taxon>
        <taxon>Gammaproteobacteria</taxon>
        <taxon>Vibrionales</taxon>
        <taxon>Vibrionaceae</taxon>
        <taxon>Vibrio</taxon>
    </lineage>
</organism>
<dbReference type="Gene3D" id="2.60.40.3440">
    <property type="match status" value="1"/>
</dbReference>
<dbReference type="Proteomes" id="UP000235330">
    <property type="component" value="Unassembled WGS sequence"/>
</dbReference>
<accession>A0A2N7FMV3</accession>
<reference evidence="3" key="1">
    <citation type="submission" date="2016-07" db="EMBL/GenBank/DDBJ databases">
        <title>Nontailed viruses are major unrecognized killers of bacteria in the ocean.</title>
        <authorList>
            <person name="Kauffman K."/>
            <person name="Hussain F."/>
            <person name="Yang J."/>
            <person name="Arevalo P."/>
            <person name="Brown J."/>
            <person name="Cutler M."/>
            <person name="Kelly L."/>
            <person name="Polz M.F."/>
        </authorList>
    </citation>
    <scope>NUCLEOTIDE SEQUENCE [LARGE SCALE GENOMIC DNA]</scope>
    <source>
        <strain evidence="3">10N.261.55.E11</strain>
    </source>
</reference>
<dbReference type="Gene3D" id="2.60.40.2810">
    <property type="match status" value="1"/>
</dbReference>
<gene>
    <name evidence="2" type="ORF">BCU17_09740</name>
</gene>
<dbReference type="Pfam" id="PF17963">
    <property type="entry name" value="Big_9"/>
    <property type="match status" value="2"/>
</dbReference>